<comment type="caution">
    <text evidence="2">The sequence shown here is derived from an EMBL/GenBank/DDBJ whole genome shotgun (WGS) entry which is preliminary data.</text>
</comment>
<evidence type="ECO:0000313" key="2">
    <source>
        <dbReference type="EMBL" id="RLV99410.1"/>
    </source>
</evidence>
<feature type="compositionally biased region" description="Pro residues" evidence="1">
    <location>
        <begin position="70"/>
        <end position="79"/>
    </location>
</feature>
<reference evidence="2 3" key="1">
    <citation type="journal article" date="2018" name="Proc. R. Soc. B">
        <title>A non-coding region near Follistatin controls head colour polymorphism in the Gouldian finch.</title>
        <authorList>
            <person name="Toomey M.B."/>
            <person name="Marques C.I."/>
            <person name="Andrade P."/>
            <person name="Araujo P.M."/>
            <person name="Sabatino S."/>
            <person name="Gazda M.A."/>
            <person name="Afonso S."/>
            <person name="Lopes R.J."/>
            <person name="Corbo J.C."/>
            <person name="Carneiro M."/>
        </authorList>
    </citation>
    <scope>NUCLEOTIDE SEQUENCE [LARGE SCALE GENOMIC DNA]</scope>
    <source>
        <strain evidence="2">Red01</strain>
        <tissue evidence="2">Muscle</tissue>
    </source>
</reference>
<accession>A0A3L8SAW4</accession>
<dbReference type="Proteomes" id="UP000276834">
    <property type="component" value="Unassembled WGS sequence"/>
</dbReference>
<evidence type="ECO:0000313" key="3">
    <source>
        <dbReference type="Proteomes" id="UP000276834"/>
    </source>
</evidence>
<sequence>MALRDSRHTTETALLGMLMDQNPWVMPCLGQYCLAELAALTTMSNCPFGSIHENINFSFLCWSTASLDPARPPPLPSPQPQGETLTAAL</sequence>
<feature type="region of interest" description="Disordered" evidence="1">
    <location>
        <begin position="70"/>
        <end position="89"/>
    </location>
</feature>
<protein>
    <submittedName>
        <fullName evidence="2">Uncharacterized protein</fullName>
    </submittedName>
</protein>
<dbReference type="EMBL" id="QUSF01000032">
    <property type="protein sequence ID" value="RLV99410.1"/>
    <property type="molecule type" value="Genomic_DNA"/>
</dbReference>
<name>A0A3L8SAW4_CHLGU</name>
<evidence type="ECO:0000256" key="1">
    <source>
        <dbReference type="SAM" id="MobiDB-lite"/>
    </source>
</evidence>
<gene>
    <name evidence="2" type="ORF">DV515_00009641</name>
</gene>
<organism evidence="2 3">
    <name type="scientific">Chloebia gouldiae</name>
    <name type="common">Gouldian finch</name>
    <name type="synonym">Erythrura gouldiae</name>
    <dbReference type="NCBI Taxonomy" id="44316"/>
    <lineage>
        <taxon>Eukaryota</taxon>
        <taxon>Metazoa</taxon>
        <taxon>Chordata</taxon>
        <taxon>Craniata</taxon>
        <taxon>Vertebrata</taxon>
        <taxon>Euteleostomi</taxon>
        <taxon>Archelosauria</taxon>
        <taxon>Archosauria</taxon>
        <taxon>Dinosauria</taxon>
        <taxon>Saurischia</taxon>
        <taxon>Theropoda</taxon>
        <taxon>Coelurosauria</taxon>
        <taxon>Aves</taxon>
        <taxon>Neognathae</taxon>
        <taxon>Neoaves</taxon>
        <taxon>Telluraves</taxon>
        <taxon>Australaves</taxon>
        <taxon>Passeriformes</taxon>
        <taxon>Passeroidea</taxon>
        <taxon>Passeridae</taxon>
        <taxon>Chloebia</taxon>
    </lineage>
</organism>
<keyword evidence="3" id="KW-1185">Reference proteome</keyword>
<dbReference type="AlphaFoldDB" id="A0A3L8SAW4"/>
<proteinExistence type="predicted"/>